<keyword evidence="2" id="KW-1185">Reference proteome</keyword>
<proteinExistence type="predicted"/>
<sequence length="97" mass="11203">MKLTRLLFNGISKYIEPRVNHYAQFRPSSLTIQQLVDFGGRVSDRPVTRTWPFRPCPVPGPGLSSTGLSFTILKNENRPDYKKREKKKNNEKLKNQA</sequence>
<dbReference type="WBParaSite" id="nRc.2.0.1.t06849-RA">
    <property type="protein sequence ID" value="nRc.2.0.1.t06849-RA"/>
    <property type="gene ID" value="nRc.2.0.1.g06849"/>
</dbReference>
<organism evidence="2 3">
    <name type="scientific">Romanomermis culicivorax</name>
    <name type="common">Nematode worm</name>
    <dbReference type="NCBI Taxonomy" id="13658"/>
    <lineage>
        <taxon>Eukaryota</taxon>
        <taxon>Metazoa</taxon>
        <taxon>Ecdysozoa</taxon>
        <taxon>Nematoda</taxon>
        <taxon>Enoplea</taxon>
        <taxon>Dorylaimia</taxon>
        <taxon>Mermithida</taxon>
        <taxon>Mermithoidea</taxon>
        <taxon>Mermithidae</taxon>
        <taxon>Romanomermis</taxon>
    </lineage>
</organism>
<reference evidence="3" key="1">
    <citation type="submission" date="2022-11" db="UniProtKB">
        <authorList>
            <consortium name="WormBaseParasite"/>
        </authorList>
    </citation>
    <scope>IDENTIFICATION</scope>
</reference>
<accession>A0A915HY82</accession>
<dbReference type="AlphaFoldDB" id="A0A915HY82"/>
<evidence type="ECO:0000313" key="2">
    <source>
        <dbReference type="Proteomes" id="UP000887565"/>
    </source>
</evidence>
<feature type="compositionally biased region" description="Basic and acidic residues" evidence="1">
    <location>
        <begin position="75"/>
        <end position="97"/>
    </location>
</feature>
<evidence type="ECO:0000313" key="3">
    <source>
        <dbReference type="WBParaSite" id="nRc.2.0.1.t06849-RA"/>
    </source>
</evidence>
<feature type="region of interest" description="Disordered" evidence="1">
    <location>
        <begin position="74"/>
        <end position="97"/>
    </location>
</feature>
<evidence type="ECO:0000256" key="1">
    <source>
        <dbReference type="SAM" id="MobiDB-lite"/>
    </source>
</evidence>
<protein>
    <submittedName>
        <fullName evidence="3">Uncharacterized protein</fullName>
    </submittedName>
</protein>
<name>A0A915HY82_ROMCU</name>
<dbReference type="Proteomes" id="UP000887565">
    <property type="component" value="Unplaced"/>
</dbReference>